<organism evidence="1 2">
    <name type="scientific">Portunus trituberculatus</name>
    <name type="common">Swimming crab</name>
    <name type="synonym">Neptunus trituberculatus</name>
    <dbReference type="NCBI Taxonomy" id="210409"/>
    <lineage>
        <taxon>Eukaryota</taxon>
        <taxon>Metazoa</taxon>
        <taxon>Ecdysozoa</taxon>
        <taxon>Arthropoda</taxon>
        <taxon>Crustacea</taxon>
        <taxon>Multicrustacea</taxon>
        <taxon>Malacostraca</taxon>
        <taxon>Eumalacostraca</taxon>
        <taxon>Eucarida</taxon>
        <taxon>Decapoda</taxon>
        <taxon>Pleocyemata</taxon>
        <taxon>Brachyura</taxon>
        <taxon>Eubrachyura</taxon>
        <taxon>Portunoidea</taxon>
        <taxon>Portunidae</taxon>
        <taxon>Portuninae</taxon>
        <taxon>Portunus</taxon>
    </lineage>
</organism>
<comment type="caution">
    <text evidence="1">The sequence shown here is derived from an EMBL/GenBank/DDBJ whole genome shotgun (WGS) entry which is preliminary data.</text>
</comment>
<gene>
    <name evidence="1" type="ORF">E2C01_008165</name>
</gene>
<name>A0A5B7D230_PORTR</name>
<evidence type="ECO:0000313" key="2">
    <source>
        <dbReference type="Proteomes" id="UP000324222"/>
    </source>
</evidence>
<protein>
    <submittedName>
        <fullName evidence="1">Uncharacterized protein</fullName>
    </submittedName>
</protein>
<dbReference type="EMBL" id="VSRR010000422">
    <property type="protein sequence ID" value="MPC15375.1"/>
    <property type="molecule type" value="Genomic_DNA"/>
</dbReference>
<dbReference type="Proteomes" id="UP000324222">
    <property type="component" value="Unassembled WGS sequence"/>
</dbReference>
<proteinExistence type="predicted"/>
<accession>A0A5B7D230</accession>
<dbReference type="AlphaFoldDB" id="A0A5B7D230"/>
<evidence type="ECO:0000313" key="1">
    <source>
        <dbReference type="EMBL" id="MPC15375.1"/>
    </source>
</evidence>
<sequence length="139" mass="14628">MVSIGGVLSLRDHSAACRGAATVCQAIAPRGGIHTSISRHFVYQVLGRPVNLSMLDARGAKMPGFTAAATRCCRCTPSPSLHMNKFPRINIGDEETVTLALLLLKPSDASPSRGLAPCTALHCTVTARHPARPSLTPTT</sequence>
<reference evidence="1 2" key="1">
    <citation type="submission" date="2019-05" db="EMBL/GenBank/DDBJ databases">
        <title>Another draft genome of Portunus trituberculatus and its Hox gene families provides insights of decapod evolution.</title>
        <authorList>
            <person name="Jeong J.-H."/>
            <person name="Song I."/>
            <person name="Kim S."/>
            <person name="Choi T."/>
            <person name="Kim D."/>
            <person name="Ryu S."/>
            <person name="Kim W."/>
        </authorList>
    </citation>
    <scope>NUCLEOTIDE SEQUENCE [LARGE SCALE GENOMIC DNA]</scope>
    <source>
        <tissue evidence="1">Muscle</tissue>
    </source>
</reference>
<keyword evidence="2" id="KW-1185">Reference proteome</keyword>